<evidence type="ECO:0000256" key="1">
    <source>
        <dbReference type="ARBA" id="ARBA00022793"/>
    </source>
</evidence>
<name>A0ABU1FLM1_9MICO</name>
<evidence type="ECO:0000259" key="5">
    <source>
        <dbReference type="Pfam" id="PF02441"/>
    </source>
</evidence>
<dbReference type="GO" id="GO:0004633">
    <property type="term" value="F:phosphopantothenoylcysteine decarboxylase activity"/>
    <property type="evidence" value="ECO:0007669"/>
    <property type="project" value="UniProtKB-EC"/>
</dbReference>
<feature type="binding site" evidence="3">
    <location>
        <position position="296"/>
    </location>
    <ligand>
        <name>CTP</name>
        <dbReference type="ChEBI" id="CHEBI:37563"/>
    </ligand>
</feature>
<dbReference type="InterPro" id="IPR003382">
    <property type="entry name" value="Flavoprotein"/>
</dbReference>
<dbReference type="PANTHER" id="PTHR14359:SF6">
    <property type="entry name" value="PHOSPHOPANTOTHENOYLCYSTEINE DECARBOXYLASE"/>
    <property type="match status" value="1"/>
</dbReference>
<feature type="binding site" evidence="3">
    <location>
        <position position="355"/>
    </location>
    <ligand>
        <name>CTP</name>
        <dbReference type="ChEBI" id="CHEBI:37563"/>
    </ligand>
</feature>
<comment type="pathway">
    <text evidence="3 4">Cofactor biosynthesis; coenzyme A biosynthesis; CoA from (R)-pantothenate: step 2/5.</text>
</comment>
<evidence type="ECO:0000256" key="3">
    <source>
        <dbReference type="HAMAP-Rule" id="MF_02225"/>
    </source>
</evidence>
<comment type="catalytic activity">
    <reaction evidence="3 4">
        <text>N-[(R)-4-phosphopantothenoyl]-L-cysteine + H(+) = (R)-4'-phosphopantetheine + CO2</text>
        <dbReference type="Rhea" id="RHEA:16793"/>
        <dbReference type="ChEBI" id="CHEBI:15378"/>
        <dbReference type="ChEBI" id="CHEBI:16526"/>
        <dbReference type="ChEBI" id="CHEBI:59458"/>
        <dbReference type="ChEBI" id="CHEBI:61723"/>
        <dbReference type="EC" id="4.1.1.36"/>
    </reaction>
</comment>
<dbReference type="Gene3D" id="3.40.50.1950">
    <property type="entry name" value="Flavin prenyltransferase-like"/>
    <property type="match status" value="1"/>
</dbReference>
<comment type="cofactor">
    <cofactor evidence="3">
        <name>Mg(2+)</name>
        <dbReference type="ChEBI" id="CHEBI:18420"/>
    </cofactor>
</comment>
<dbReference type="SUPFAM" id="SSF102645">
    <property type="entry name" value="CoaB-like"/>
    <property type="match status" value="1"/>
</dbReference>
<dbReference type="InterPro" id="IPR035929">
    <property type="entry name" value="CoaB-like_sf"/>
</dbReference>
<comment type="cofactor">
    <cofactor evidence="3">
        <name>FMN</name>
        <dbReference type="ChEBI" id="CHEBI:58210"/>
    </cofactor>
    <text evidence="3">Binds 1 FMN per subunit.</text>
</comment>
<dbReference type="InterPro" id="IPR007085">
    <property type="entry name" value="DNA/pantothenate-metab_flavo_C"/>
</dbReference>
<feature type="binding site" evidence="3">
    <location>
        <position position="333"/>
    </location>
    <ligand>
        <name>CTP</name>
        <dbReference type="ChEBI" id="CHEBI:37563"/>
    </ligand>
</feature>
<dbReference type="Proteomes" id="UP001260072">
    <property type="component" value="Unassembled WGS sequence"/>
</dbReference>
<dbReference type="NCBIfam" id="TIGR00521">
    <property type="entry name" value="coaBC_dfp"/>
    <property type="match status" value="1"/>
</dbReference>
<evidence type="ECO:0000313" key="8">
    <source>
        <dbReference type="Proteomes" id="UP001260072"/>
    </source>
</evidence>
<dbReference type="Pfam" id="PF02441">
    <property type="entry name" value="Flavoprotein"/>
    <property type="match status" value="1"/>
</dbReference>
<dbReference type="InterPro" id="IPR005252">
    <property type="entry name" value="CoaBC"/>
</dbReference>
<protein>
    <recommendedName>
        <fullName evidence="3">Coenzyme A biosynthesis bifunctional protein CoaBC</fullName>
    </recommendedName>
    <alternativeName>
        <fullName evidence="3">DNA/pantothenate metabolism flavoprotein</fullName>
    </alternativeName>
    <alternativeName>
        <fullName evidence="3">Phosphopantothenoylcysteine synthetase/decarboxylase</fullName>
        <shortName evidence="3">PPCS-PPCDC</shortName>
    </alternativeName>
    <domain>
        <recommendedName>
            <fullName evidence="3">Phosphopantothenoylcysteine decarboxylase</fullName>
            <shortName evidence="3">PPC decarboxylase</shortName>
            <shortName evidence="3">PPC-DC</shortName>
            <ecNumber evidence="3">4.1.1.36</ecNumber>
        </recommendedName>
        <alternativeName>
            <fullName evidence="3">CoaC</fullName>
        </alternativeName>
    </domain>
    <domain>
        <recommendedName>
            <fullName evidence="3">Phosphopantothenate--cysteine ligase</fullName>
            <ecNumber evidence="3">6.3.2.5</ecNumber>
        </recommendedName>
        <alternativeName>
            <fullName evidence="3">CoaB</fullName>
        </alternativeName>
        <alternativeName>
            <fullName evidence="3">Phosphopantothenoylcysteine synthetase</fullName>
            <shortName evidence="3">PPC synthetase</shortName>
            <shortName evidence="3">PPC-S</shortName>
        </alternativeName>
    </domain>
</protein>
<sequence>MNIVVGITGGIAAYKAVSVVRSLVLAGHDVHVVPTDSALRFVGRPTLEAISRNPVHTDLFEGVAEVRHVAIGQAADLIVIAPATANSIAKLAAGLADDLLGNTVLASEAPVVIAPAMHTEMWRHPATQANIATLRERGVTIVGPAVGQLTGSDSGPGRLEEPDVIVRAALEVAERRGLDGSAPADVARGAHDLAGRRIVVSAGGTREPLDPVRFLGNRSSGKQGVAIAEAAAARGAEVTLVAANLEVAEPGGCRIRHVSSALELRDAVREAAVGADAVVMAAAVADYRPAAVSEAKIKKVDGQDHLTLELVRNPDILAELGASDHDGTLLVGFAAETEADRDRLLELARAKRRAKGADLLVVNRVGWSQGFAADENTVAVVGPDDAIVAEASGSKMSVAHGILDVIAGRLAPGAASTKEPHPA</sequence>
<keyword evidence="3" id="KW-0479">Metal-binding</keyword>
<keyword evidence="3" id="KW-0460">Magnesium</keyword>
<keyword evidence="3 4" id="KW-0285">Flavoprotein</keyword>
<comment type="function">
    <text evidence="4">Catalyzes two steps in the biosynthesis of coenzyme A. In the first step cysteine is conjugated to 4'-phosphopantothenate to form 4-phosphopantothenoylcysteine, in the latter compound is decarboxylated to form 4'-phosphopantotheine.</text>
</comment>
<feature type="domain" description="DNA/pantothenate metabolism flavoprotein C-terminal" evidence="6">
    <location>
        <begin position="193"/>
        <end position="407"/>
    </location>
</feature>
<reference evidence="8" key="1">
    <citation type="submission" date="2023-07" db="EMBL/GenBank/DDBJ databases">
        <title>Description of three actinobacteria isolated from air of manufacturing shop in a pharmaceutical factory.</title>
        <authorList>
            <person name="Zhang D.-F."/>
        </authorList>
    </citation>
    <scope>NUCLEOTIDE SEQUENCE [LARGE SCALE GENOMIC DNA]</scope>
    <source>
        <strain evidence="8">CCTCC AB 2011122</strain>
    </source>
</reference>
<keyword evidence="3" id="KW-0511">Multifunctional enzyme</keyword>
<comment type="caution">
    <text evidence="7">The sequence shown here is derived from an EMBL/GenBank/DDBJ whole genome shotgun (WGS) entry which is preliminary data.</text>
</comment>
<dbReference type="PANTHER" id="PTHR14359">
    <property type="entry name" value="HOMO-OLIGOMERIC FLAVIN CONTAINING CYS DECARBOXYLASE FAMILY"/>
    <property type="match status" value="1"/>
</dbReference>
<dbReference type="EMBL" id="JAVKGS010000002">
    <property type="protein sequence ID" value="MDR5692190.1"/>
    <property type="molecule type" value="Genomic_DNA"/>
</dbReference>
<comment type="function">
    <text evidence="3">Catalyzes two sequential steps in the biosynthesis of coenzyme A. In the first step cysteine is conjugated to 4'-phosphopantothenate to form 4-phosphopantothenoylcysteine. In the second step the latter compound is decarboxylated to form 4'-phosphopantotheine.</text>
</comment>
<keyword evidence="3 4" id="KW-0436">Ligase</keyword>
<accession>A0ABU1FLM1</accession>
<gene>
    <name evidence="3 7" type="primary">coaBC</name>
    <name evidence="7" type="ORF">RH861_08970</name>
</gene>
<dbReference type="HAMAP" id="MF_02225">
    <property type="entry name" value="CoaBC"/>
    <property type="match status" value="1"/>
</dbReference>
<keyword evidence="2 3" id="KW-0456">Lyase</keyword>
<dbReference type="Gene3D" id="3.40.50.10300">
    <property type="entry name" value="CoaB-like"/>
    <property type="match status" value="1"/>
</dbReference>
<feature type="binding site" evidence="3">
    <location>
        <position position="286"/>
    </location>
    <ligand>
        <name>CTP</name>
        <dbReference type="ChEBI" id="CHEBI:37563"/>
    </ligand>
</feature>
<dbReference type="Pfam" id="PF04127">
    <property type="entry name" value="DFP"/>
    <property type="match status" value="1"/>
</dbReference>
<proteinExistence type="inferred from homology"/>
<feature type="region of interest" description="Phosphopantothenoylcysteine decarboxylase" evidence="3">
    <location>
        <begin position="1"/>
        <end position="197"/>
    </location>
</feature>
<feature type="binding site" evidence="3">
    <location>
        <begin position="314"/>
        <end position="317"/>
    </location>
    <ligand>
        <name>CTP</name>
        <dbReference type="ChEBI" id="CHEBI:37563"/>
    </ligand>
</feature>
<dbReference type="EC" id="4.1.1.36" evidence="3"/>
<feature type="region of interest" description="Phosphopantothenate--cysteine ligase" evidence="3">
    <location>
        <begin position="198"/>
        <end position="423"/>
    </location>
</feature>
<comment type="pathway">
    <text evidence="3 4">Cofactor biosynthesis; coenzyme A biosynthesis; CoA from (R)-pantothenate: step 3/5.</text>
</comment>
<evidence type="ECO:0000256" key="4">
    <source>
        <dbReference type="RuleBase" id="RU364078"/>
    </source>
</evidence>
<comment type="caution">
    <text evidence="3">Lacks conserved residue(s) required for the propagation of feature annotation.</text>
</comment>
<dbReference type="SUPFAM" id="SSF52507">
    <property type="entry name" value="Homo-oligomeric flavin-containing Cys decarboxylases, HFCD"/>
    <property type="match status" value="1"/>
</dbReference>
<keyword evidence="3 4" id="KW-0288">FMN</keyword>
<organism evidence="7 8">
    <name type="scientific">Agromyces indicus</name>
    <dbReference type="NCBI Taxonomy" id="758919"/>
    <lineage>
        <taxon>Bacteria</taxon>
        <taxon>Bacillati</taxon>
        <taxon>Actinomycetota</taxon>
        <taxon>Actinomycetes</taxon>
        <taxon>Micrococcales</taxon>
        <taxon>Microbacteriaceae</taxon>
        <taxon>Agromyces</taxon>
    </lineage>
</organism>
<evidence type="ECO:0000256" key="2">
    <source>
        <dbReference type="ARBA" id="ARBA00023239"/>
    </source>
</evidence>
<keyword evidence="1 3" id="KW-0210">Decarboxylase</keyword>
<keyword evidence="8" id="KW-1185">Reference proteome</keyword>
<feature type="domain" description="Flavoprotein" evidence="5">
    <location>
        <begin position="1"/>
        <end position="169"/>
    </location>
</feature>
<dbReference type="GO" id="GO:0004632">
    <property type="term" value="F:phosphopantothenate--cysteine ligase activity"/>
    <property type="evidence" value="ECO:0007669"/>
    <property type="project" value="UniProtKB-EC"/>
</dbReference>
<dbReference type="EC" id="6.3.2.5" evidence="3"/>
<dbReference type="InterPro" id="IPR036551">
    <property type="entry name" value="Flavin_trans-like"/>
</dbReference>
<evidence type="ECO:0000259" key="6">
    <source>
        <dbReference type="Pfam" id="PF04127"/>
    </source>
</evidence>
<comment type="catalytic activity">
    <reaction evidence="3 4">
        <text>(R)-4'-phosphopantothenate + L-cysteine + CTP = N-[(R)-4-phosphopantothenoyl]-L-cysteine + CMP + diphosphate + H(+)</text>
        <dbReference type="Rhea" id="RHEA:19397"/>
        <dbReference type="ChEBI" id="CHEBI:10986"/>
        <dbReference type="ChEBI" id="CHEBI:15378"/>
        <dbReference type="ChEBI" id="CHEBI:33019"/>
        <dbReference type="ChEBI" id="CHEBI:35235"/>
        <dbReference type="ChEBI" id="CHEBI:37563"/>
        <dbReference type="ChEBI" id="CHEBI:59458"/>
        <dbReference type="ChEBI" id="CHEBI:60377"/>
        <dbReference type="EC" id="6.3.2.5"/>
    </reaction>
</comment>
<comment type="similarity">
    <text evidence="3 4">In the C-terminal section; belongs to the PPC synthetase family.</text>
</comment>
<feature type="binding site" evidence="3">
    <location>
        <position position="351"/>
    </location>
    <ligand>
        <name>CTP</name>
        <dbReference type="ChEBI" id="CHEBI:37563"/>
    </ligand>
</feature>
<evidence type="ECO:0000313" key="7">
    <source>
        <dbReference type="EMBL" id="MDR5692190.1"/>
    </source>
</evidence>
<comment type="similarity">
    <text evidence="3 4">In the N-terminal section; belongs to the HFCD (homo-oligomeric flavin containing Cys decarboxylase) superfamily.</text>
</comment>